<organism evidence="8 9">
    <name type="scientific">Synchytrium endobioticum</name>
    <dbReference type="NCBI Taxonomy" id="286115"/>
    <lineage>
        <taxon>Eukaryota</taxon>
        <taxon>Fungi</taxon>
        <taxon>Fungi incertae sedis</taxon>
        <taxon>Chytridiomycota</taxon>
        <taxon>Chytridiomycota incertae sedis</taxon>
        <taxon>Chytridiomycetes</taxon>
        <taxon>Synchytriales</taxon>
        <taxon>Synchytriaceae</taxon>
        <taxon>Synchytrium</taxon>
    </lineage>
</organism>
<evidence type="ECO:0000256" key="1">
    <source>
        <dbReference type="ARBA" id="ARBA00001971"/>
    </source>
</evidence>
<dbReference type="Gene3D" id="1.10.630.10">
    <property type="entry name" value="Cytochrome P450"/>
    <property type="match status" value="1"/>
</dbReference>
<protein>
    <recommendedName>
        <fullName evidence="10">Sterol 14-demethylase</fullName>
    </recommendedName>
</protein>
<evidence type="ECO:0000256" key="3">
    <source>
        <dbReference type="ARBA" id="ARBA00022617"/>
    </source>
</evidence>
<keyword evidence="5 6" id="KW-0408">Iron</keyword>
<dbReference type="InterPro" id="IPR017972">
    <property type="entry name" value="Cyt_P450_CS"/>
</dbReference>
<dbReference type="GO" id="GO:0005506">
    <property type="term" value="F:iron ion binding"/>
    <property type="evidence" value="ECO:0007669"/>
    <property type="project" value="InterPro"/>
</dbReference>
<dbReference type="InterPro" id="IPR036396">
    <property type="entry name" value="Cyt_P450_sf"/>
</dbReference>
<dbReference type="InterPro" id="IPR050529">
    <property type="entry name" value="CYP450_sterol_14alpha_dmase"/>
</dbReference>
<dbReference type="PRINTS" id="PR00465">
    <property type="entry name" value="EP450IV"/>
</dbReference>
<dbReference type="GO" id="GO:0020037">
    <property type="term" value="F:heme binding"/>
    <property type="evidence" value="ECO:0007669"/>
    <property type="project" value="InterPro"/>
</dbReference>
<keyword evidence="7" id="KW-0560">Oxidoreductase</keyword>
<keyword evidence="7" id="KW-0503">Monooxygenase</keyword>
<evidence type="ECO:0000256" key="7">
    <source>
        <dbReference type="RuleBase" id="RU000461"/>
    </source>
</evidence>
<dbReference type="PROSITE" id="PS00086">
    <property type="entry name" value="CYTOCHROME_P450"/>
    <property type="match status" value="1"/>
</dbReference>
<gene>
    <name evidence="8" type="ORF">SeLEV6574_g00781</name>
</gene>
<evidence type="ECO:0000256" key="2">
    <source>
        <dbReference type="ARBA" id="ARBA00010617"/>
    </source>
</evidence>
<keyword evidence="3 6" id="KW-0349">Heme</keyword>
<evidence type="ECO:0000256" key="6">
    <source>
        <dbReference type="PIRSR" id="PIRSR602403-1"/>
    </source>
</evidence>
<proteinExistence type="inferred from homology"/>
<accession>A0A507DH89</accession>
<dbReference type="EMBL" id="QEAM01000015">
    <property type="protein sequence ID" value="TPX50597.1"/>
    <property type="molecule type" value="Genomic_DNA"/>
</dbReference>
<dbReference type="InterPro" id="IPR001128">
    <property type="entry name" value="Cyt_P450"/>
</dbReference>
<reference evidence="8 9" key="1">
    <citation type="journal article" date="2019" name="Sci. Rep.">
        <title>Comparative genomics of chytrid fungi reveal insights into the obligate biotrophic and pathogenic lifestyle of Synchytrium endobioticum.</title>
        <authorList>
            <person name="van de Vossenberg B.T.L.H."/>
            <person name="Warris S."/>
            <person name="Nguyen H.D.T."/>
            <person name="van Gent-Pelzer M.P.E."/>
            <person name="Joly D.L."/>
            <person name="van de Geest H.C."/>
            <person name="Bonants P.J.M."/>
            <person name="Smith D.S."/>
            <person name="Levesque C.A."/>
            <person name="van der Lee T.A.J."/>
        </authorList>
    </citation>
    <scope>NUCLEOTIDE SEQUENCE [LARGE SCALE GENOMIC DNA]</scope>
    <source>
        <strain evidence="8 9">LEV6574</strain>
    </source>
</reference>
<comment type="similarity">
    <text evidence="2 7">Belongs to the cytochrome P450 family.</text>
</comment>
<keyword evidence="4 6" id="KW-0479">Metal-binding</keyword>
<dbReference type="GO" id="GO:0004497">
    <property type="term" value="F:monooxygenase activity"/>
    <property type="evidence" value="ECO:0007669"/>
    <property type="project" value="UniProtKB-KW"/>
</dbReference>
<sequence>MGALHNIATQATSAITPYVGQKNAPLVLAASAMGAAALVALPLLSAPKKSNKNAPPMLPHLLPFIGNLLDFGLRPIDFLTESYKKYGECFTFLMFGRHMTYVMGPEGNNFFFNAKLADVSAEEAYASLTIPVFGEGVVYDVDNSVLMEQKRMVKDTLTTNAFKSYVPMIVQETVEYLSKWDKSSGKADIFKAMSELTIMTASRTLMGAEIRSKLDESVAQLYHDLDGGFQPINFLFEWLPLPQYFARDRAQKKLADLFKEIIRGRRASSETTATDVLQGIMESTYKNGGKMTDDAIANFMIAILMAGQHTSSTTATWALLYLANDPQLQKLLIEEQSRVLTGKPDTPTSQLPPLTYDAIKDLKLLEMTIKETLRLRPPIFQIMRKVIRDVEYKGYIIPKGHYVCSSPAVSALDPEKYPDPHKFDPTRHLEASNAGDGGWVVRDFDIAEKSARSHYLPFGAGRHRCIGEGFAYVQLKTVIATILRLYQLDLVKNLDGSRKFPKQDFTSLIVMPEKPTIIEYTRRSD</sequence>
<dbReference type="Pfam" id="PF00067">
    <property type="entry name" value="p450"/>
    <property type="match status" value="1"/>
</dbReference>
<dbReference type="OrthoDB" id="1055148at2759"/>
<evidence type="ECO:0000313" key="9">
    <source>
        <dbReference type="Proteomes" id="UP000320475"/>
    </source>
</evidence>
<evidence type="ECO:0000256" key="5">
    <source>
        <dbReference type="ARBA" id="ARBA00023004"/>
    </source>
</evidence>
<comment type="caution">
    <text evidence="8">The sequence shown here is derived from an EMBL/GenBank/DDBJ whole genome shotgun (WGS) entry which is preliminary data.</text>
</comment>
<dbReference type="AlphaFoldDB" id="A0A507DH89"/>
<evidence type="ECO:0008006" key="10">
    <source>
        <dbReference type="Google" id="ProtNLM"/>
    </source>
</evidence>
<dbReference type="InterPro" id="IPR002403">
    <property type="entry name" value="Cyt_P450_E_grp-IV"/>
</dbReference>
<evidence type="ECO:0000256" key="4">
    <source>
        <dbReference type="ARBA" id="ARBA00022723"/>
    </source>
</evidence>
<dbReference type="CDD" id="cd11042">
    <property type="entry name" value="CYP51-like"/>
    <property type="match status" value="1"/>
</dbReference>
<name>A0A507DH89_9FUNG</name>
<dbReference type="VEuPathDB" id="FungiDB:SeMB42_g05887"/>
<dbReference type="PANTHER" id="PTHR24304">
    <property type="entry name" value="CYTOCHROME P450 FAMILY 7"/>
    <property type="match status" value="1"/>
</dbReference>
<evidence type="ECO:0000313" key="8">
    <source>
        <dbReference type="EMBL" id="TPX50597.1"/>
    </source>
</evidence>
<feature type="binding site" description="axial binding residue" evidence="6">
    <location>
        <position position="465"/>
    </location>
    <ligand>
        <name>heme</name>
        <dbReference type="ChEBI" id="CHEBI:30413"/>
    </ligand>
    <ligandPart>
        <name>Fe</name>
        <dbReference type="ChEBI" id="CHEBI:18248"/>
    </ligandPart>
</feature>
<dbReference type="GO" id="GO:0016705">
    <property type="term" value="F:oxidoreductase activity, acting on paired donors, with incorporation or reduction of molecular oxygen"/>
    <property type="evidence" value="ECO:0007669"/>
    <property type="project" value="InterPro"/>
</dbReference>
<dbReference type="SUPFAM" id="SSF48264">
    <property type="entry name" value="Cytochrome P450"/>
    <property type="match status" value="1"/>
</dbReference>
<dbReference type="PRINTS" id="PR00385">
    <property type="entry name" value="P450"/>
</dbReference>
<dbReference type="Proteomes" id="UP000320475">
    <property type="component" value="Unassembled WGS sequence"/>
</dbReference>
<dbReference type="PANTHER" id="PTHR24304:SF2">
    <property type="entry name" value="24-HYDROXYCHOLESTEROL 7-ALPHA-HYDROXYLASE"/>
    <property type="match status" value="1"/>
</dbReference>
<comment type="cofactor">
    <cofactor evidence="1 6">
        <name>heme</name>
        <dbReference type="ChEBI" id="CHEBI:30413"/>
    </cofactor>
</comment>